<evidence type="ECO:0000313" key="4">
    <source>
        <dbReference type="Proteomes" id="UP000289437"/>
    </source>
</evidence>
<feature type="chain" id="PRO_5020303707" description="DUF3857 domain-containing protein" evidence="1">
    <location>
        <begin position="30"/>
        <end position="674"/>
    </location>
</feature>
<evidence type="ECO:0000259" key="2">
    <source>
        <dbReference type="Pfam" id="PF12969"/>
    </source>
</evidence>
<reference evidence="4" key="2">
    <citation type="submission" date="2019-02" db="EMBL/GenBank/DDBJ databases">
        <title>Granulicella sibirica sp. nov., a psychrotolerant acidobacterium isolated from an organic soil layer in forested tundra, West Siberia.</title>
        <authorList>
            <person name="Oshkin I.Y."/>
            <person name="Kulichevskaya I.S."/>
            <person name="Rijpstra W.I.C."/>
            <person name="Sinninghe Damste J.S."/>
            <person name="Rakitin A.L."/>
            <person name="Ravin N.V."/>
            <person name="Dedysh S.N."/>
        </authorList>
    </citation>
    <scope>NUCLEOTIDE SEQUENCE [LARGE SCALE GENOMIC DNA]</scope>
    <source>
        <strain evidence="4">AF10</strain>
    </source>
</reference>
<evidence type="ECO:0000313" key="3">
    <source>
        <dbReference type="EMBL" id="RXH56746.1"/>
    </source>
</evidence>
<accession>A0A4Q0T560</accession>
<dbReference type="AlphaFoldDB" id="A0A4Q0T560"/>
<sequence length="674" mass="76298">MEVRMTPHRALYLLFAALAVALLTLPARAQWTPPTPEELSMTSQPEVPGAPAVYLYREEVTDDDNHNYSIYARIKVLTERGKEYGTIELPYEAGGHAHIEVTEIVGRTIHPDGSIVPFTGKAFDKLIEKTKDNRFMAKVFSLPDIEVGSILEYRYRVRFEDNYFISPEWLIQSKLFTRKAHYQWRPTVHSLYTREKGQINSVQWFPLLPPGDAVKLQTYPPIGQQGPRSVITLDIASVPPIPDEEYLPPITFASYRVLFYYSEYNNNTEFWAKEGKNWSKEKDRFIGPGPAVKAAAQELAPASDPPIDRLRKLYASVMKLENTDFTREHTSSEEKADGNKEIRNTDDILTRKRGSGAQLTELFVALARAAGFKAYLSTVTSRDHRLFLQGFLSLSQLDSDLAIVQVDGKDLFFDPGERYMPFQHLAWTHTLVRGLRQTDKGADFVDSPGETFKFSHIQRLADVQLDAHGEASGSIRFIYSGDTALNWRQRALRGDQTSLNRQLSESCERLLGKGTEVKVVSVDKLTDYEEPLTVVFSVKGPIGSTAGHRLLISSDLFEGMQDPTFTAKDRKYGVYFHYPYFAQDVVRVHYPPSMTVESMPKPLNTQFQKMASYGMKVEQAPSYYTIRRDLAVGEVLFPKEQYGDLRTFYTGFEAQDREPVVLKAAPVSASNGGN</sequence>
<dbReference type="Proteomes" id="UP000289437">
    <property type="component" value="Unassembled WGS sequence"/>
</dbReference>
<keyword evidence="4" id="KW-1185">Reference proteome</keyword>
<dbReference type="Gene3D" id="2.60.40.3140">
    <property type="match status" value="1"/>
</dbReference>
<feature type="domain" description="DUF3857" evidence="2">
    <location>
        <begin position="65"/>
        <end position="164"/>
    </location>
</feature>
<keyword evidence="1" id="KW-0732">Signal</keyword>
<reference evidence="3 4" key="1">
    <citation type="submission" date="2018-11" db="EMBL/GenBank/DDBJ databases">
        <authorList>
            <person name="Mardanov A.V."/>
            <person name="Ravin N.V."/>
            <person name="Dedysh S.N."/>
        </authorList>
    </citation>
    <scope>NUCLEOTIDE SEQUENCE [LARGE SCALE GENOMIC DNA]</scope>
    <source>
        <strain evidence="3 4">AF10</strain>
    </source>
</reference>
<gene>
    <name evidence="3" type="ORF">GRAN_0056</name>
</gene>
<proteinExistence type="predicted"/>
<evidence type="ECO:0000256" key="1">
    <source>
        <dbReference type="SAM" id="SignalP"/>
    </source>
</evidence>
<dbReference type="Pfam" id="PF12969">
    <property type="entry name" value="DUF3857"/>
    <property type="match status" value="1"/>
</dbReference>
<dbReference type="Gene3D" id="3.10.620.30">
    <property type="match status" value="1"/>
</dbReference>
<organism evidence="3 4">
    <name type="scientific">Granulicella sibirica</name>
    <dbReference type="NCBI Taxonomy" id="2479048"/>
    <lineage>
        <taxon>Bacteria</taxon>
        <taxon>Pseudomonadati</taxon>
        <taxon>Acidobacteriota</taxon>
        <taxon>Terriglobia</taxon>
        <taxon>Terriglobales</taxon>
        <taxon>Acidobacteriaceae</taxon>
        <taxon>Granulicella</taxon>
    </lineage>
</organism>
<dbReference type="InterPro" id="IPR024618">
    <property type="entry name" value="DUF3857"/>
</dbReference>
<comment type="caution">
    <text evidence="3">The sequence shown here is derived from an EMBL/GenBank/DDBJ whole genome shotgun (WGS) entry which is preliminary data.</text>
</comment>
<dbReference type="EMBL" id="RDSM01000001">
    <property type="protein sequence ID" value="RXH56746.1"/>
    <property type="molecule type" value="Genomic_DNA"/>
</dbReference>
<dbReference type="Gene3D" id="2.60.120.1130">
    <property type="match status" value="1"/>
</dbReference>
<feature type="signal peptide" evidence="1">
    <location>
        <begin position="1"/>
        <end position="29"/>
    </location>
</feature>
<dbReference type="RefSeq" id="WP_241654239.1">
    <property type="nucleotide sequence ID" value="NZ_RDSM01000001.1"/>
</dbReference>
<protein>
    <recommendedName>
        <fullName evidence="2">DUF3857 domain-containing protein</fullName>
    </recommendedName>
</protein>
<name>A0A4Q0T560_9BACT</name>